<name>A0A069PU53_9BURK</name>
<evidence type="ECO:0000313" key="2">
    <source>
        <dbReference type="Proteomes" id="UP000027466"/>
    </source>
</evidence>
<sequence>MARLVIPSHMSGEQYITKAALIADPKLEVRVFPGTKMLLDEYRTDAARRGQSLAELYNSRHRTAFANDAEVRNAIDQKQKENLKSMVEFFQKDIINPARVSRDENENLKPVTRGSTQAVRELYRDPARNAQQVIRNGLEVDPETQRGIEEFYFSKGLKKDEKYAIFWGRKSGEMTGAGPALDTNEIMLAQMMFVIRRKDPLRKLILIGDPVALPLEVDDMKVPSFDIDLVRYWDSGFPNATGVLAQMGFIRLIIDWNPDSVSIGTNSGILELPHLMGMKTVYLENVHDHARKGLRWQLLAANYRVPTADELNVLERKLKSEQASPNPNTGKIDALNRDIAKINNKKIDVLNQIRPGLQRFSTTTSTEFRASRKALFDEVGAWLDRQSPPEPRNPVAAHDTFLDLLTSAANTPEGDRESLAGSGQSSPWWTLQHKAERAWAPIRTSRQPFSGSPGKRTDALAAMSGAMRLHGFTTAQKEQFWNTFNYTYVNDREMPAVSAPDVRAGYRAWLQETDEIWAYVKGRQFPGS</sequence>
<reference evidence="1 2" key="1">
    <citation type="submission" date="2014-03" db="EMBL/GenBank/DDBJ databases">
        <title>Draft Genome Sequences of Four Burkholderia Strains.</title>
        <authorList>
            <person name="Liu X.Y."/>
            <person name="Li C.X."/>
            <person name="Xu J.H."/>
        </authorList>
    </citation>
    <scope>NUCLEOTIDE SEQUENCE [LARGE SCALE GENOMIC DNA]</scope>
    <source>
        <strain evidence="1 2">DSM 50014</strain>
    </source>
</reference>
<dbReference type="Proteomes" id="UP000027466">
    <property type="component" value="Unassembled WGS sequence"/>
</dbReference>
<dbReference type="EMBL" id="JFHC01000004">
    <property type="protein sequence ID" value="KDR44085.1"/>
    <property type="molecule type" value="Genomic_DNA"/>
</dbReference>
<evidence type="ECO:0000313" key="1">
    <source>
        <dbReference type="EMBL" id="KDR44085.1"/>
    </source>
</evidence>
<gene>
    <name evidence="1" type="ORF">BG61_24560</name>
</gene>
<dbReference type="RefSeq" id="WP_035926907.1">
    <property type="nucleotide sequence ID" value="NZ_CADFFX010000006.1"/>
</dbReference>
<keyword evidence="2" id="KW-1185">Reference proteome</keyword>
<organism evidence="1 2">
    <name type="scientific">Caballeronia glathei</name>
    <dbReference type="NCBI Taxonomy" id="60547"/>
    <lineage>
        <taxon>Bacteria</taxon>
        <taxon>Pseudomonadati</taxon>
        <taxon>Pseudomonadota</taxon>
        <taxon>Betaproteobacteria</taxon>
        <taxon>Burkholderiales</taxon>
        <taxon>Burkholderiaceae</taxon>
        <taxon>Caballeronia</taxon>
    </lineage>
</organism>
<protein>
    <submittedName>
        <fullName evidence="1">Uncharacterized protein</fullName>
    </submittedName>
</protein>
<accession>A0A069PU53</accession>
<comment type="caution">
    <text evidence="1">The sequence shown here is derived from an EMBL/GenBank/DDBJ whole genome shotgun (WGS) entry which is preliminary data.</text>
</comment>
<proteinExistence type="predicted"/>
<dbReference type="AlphaFoldDB" id="A0A069PU53"/>